<organism evidence="1 2">
    <name type="scientific">Candidatus Enterovibrio escicola</name>
    <dbReference type="NCBI Taxonomy" id="1927127"/>
    <lineage>
        <taxon>Bacteria</taxon>
        <taxon>Pseudomonadati</taxon>
        <taxon>Pseudomonadota</taxon>
        <taxon>Gammaproteobacteria</taxon>
        <taxon>Vibrionales</taxon>
        <taxon>Vibrionaceae</taxon>
        <taxon>Enterovibrio</taxon>
    </lineage>
</organism>
<evidence type="ECO:0000313" key="2">
    <source>
        <dbReference type="Proteomes" id="UP000219020"/>
    </source>
</evidence>
<sequence length="118" mass="13454">MPNKQAGTVVETFIRIVNSIFYDLKSFTANNDAEFADYEEVAKITDDSGYLAKLYWSSNRGLNGYINGLIKRFLSKGTNLNEVSHEYIPKIKYISSTHVVDLIFGIIRMIDEIMPITH</sequence>
<proteinExistence type="predicted"/>
<protein>
    <recommendedName>
        <fullName evidence="3">Mobile element protein</fullName>
    </recommendedName>
</protein>
<comment type="caution">
    <text evidence="1">The sequence shown here is derived from an EMBL/GenBank/DDBJ whole genome shotgun (WGS) entry which is preliminary data.</text>
</comment>
<dbReference type="EMBL" id="NBYY01000013">
    <property type="protein sequence ID" value="PCS22938.1"/>
    <property type="molecule type" value="Genomic_DNA"/>
</dbReference>
<gene>
    <name evidence="1" type="ORF">BTN49_1496</name>
</gene>
<name>A0A2A5T493_9GAMM</name>
<evidence type="ECO:0008006" key="3">
    <source>
        <dbReference type="Google" id="ProtNLM"/>
    </source>
</evidence>
<dbReference type="AlphaFoldDB" id="A0A2A5T493"/>
<evidence type="ECO:0000313" key="1">
    <source>
        <dbReference type="EMBL" id="PCS22938.1"/>
    </source>
</evidence>
<reference evidence="2" key="1">
    <citation type="submission" date="2017-04" db="EMBL/GenBank/DDBJ databases">
        <title>Genome evolution of the luminous symbionts of deep sea anglerfish.</title>
        <authorList>
            <person name="Hendry T.A."/>
        </authorList>
    </citation>
    <scope>NUCLEOTIDE SEQUENCE [LARGE SCALE GENOMIC DNA]</scope>
</reference>
<accession>A0A2A5T493</accession>
<keyword evidence="2" id="KW-1185">Reference proteome</keyword>
<dbReference type="Proteomes" id="UP000219020">
    <property type="component" value="Unassembled WGS sequence"/>
</dbReference>